<dbReference type="EMBL" id="CP000702">
    <property type="protein sequence ID" value="ABQ46127.1"/>
    <property type="molecule type" value="Genomic_DNA"/>
</dbReference>
<evidence type="ECO:0000313" key="4">
    <source>
        <dbReference type="EMBL" id="ABQ46127.1"/>
    </source>
</evidence>
<sequence>MKVKDAVIYDISAVFEDETVETVIKLLSRQNLSGVPVVDHDMRVVGFVSESDLIKALVPSYFSLLRSASFIPDTNQLIRNVVKIKDRPVSDFMNKPPVVVKEDDPLIVAADYLIRHGFKSLPVVDEAMQLVGIVRRIDILRVVSEGKLEI</sequence>
<dbReference type="SUPFAM" id="SSF54631">
    <property type="entry name" value="CBS-domain pair"/>
    <property type="match status" value="1"/>
</dbReference>
<dbReference type="eggNOG" id="COG0517">
    <property type="taxonomic scope" value="Bacteria"/>
</dbReference>
<reference evidence="4 5" key="2">
    <citation type="journal article" date="2009" name="Proc. Natl. Acad. Sci. U.S.A.">
        <title>On the chimeric nature, thermophilic origin, and phylogenetic placement of the Thermotogales.</title>
        <authorList>
            <person name="Zhaxybayeva O."/>
            <person name="Swithers K.S."/>
            <person name="Lapierre P."/>
            <person name="Fournier G.P."/>
            <person name="Bickhart D.M."/>
            <person name="DeBoy R.T."/>
            <person name="Nelson K.E."/>
            <person name="Nesbo C.L."/>
            <person name="Doolittle W.F."/>
            <person name="Gogarten J.P."/>
            <person name="Noll K.M."/>
        </authorList>
    </citation>
    <scope>NUCLEOTIDE SEQUENCE [LARGE SCALE GENOMIC DNA]</scope>
    <source>
        <strain evidence="5">ATCC BAA-488 / DSM 13995 / JCM 10881 / RKU-1</strain>
    </source>
</reference>
<keyword evidence="1 2" id="KW-0129">CBS domain</keyword>
<dbReference type="InterPro" id="IPR051257">
    <property type="entry name" value="Diverse_CBS-Domain"/>
</dbReference>
<reference evidence="5" key="1">
    <citation type="submission" date="2007-05" db="EMBL/GenBank/DDBJ databases">
        <title>Complete sequence of Thermotoga petrophila RKU-1.</title>
        <authorList>
            <consortium name="US DOE Joint Genome Institute"/>
            <person name="Copeland A."/>
            <person name="Lucas S."/>
            <person name="Lapidus A."/>
            <person name="Barry K."/>
            <person name="Glavina del Rio T."/>
            <person name="Dalin E."/>
            <person name="Tice H."/>
            <person name="Pitluck S."/>
            <person name="Sims D."/>
            <person name="Brettin T."/>
            <person name="Bruce D."/>
            <person name="Detter J.C."/>
            <person name="Han C."/>
            <person name="Tapia R."/>
            <person name="Schmutz J."/>
            <person name="Larimer F."/>
            <person name="Land M."/>
            <person name="Hauser L."/>
            <person name="Kyrpides N."/>
            <person name="Mikhailova N."/>
            <person name="Nelson K."/>
            <person name="Gogarten J.P."/>
            <person name="Noll K."/>
            <person name="Richardson P."/>
        </authorList>
    </citation>
    <scope>NUCLEOTIDE SEQUENCE [LARGE SCALE GENOMIC DNA]</scope>
    <source>
        <strain evidence="5">ATCC BAA-488 / DSM 13995 / JCM 10881 / RKU-1</strain>
    </source>
</reference>
<dbReference type="RefSeq" id="WP_011942801.1">
    <property type="nucleotide sequence ID" value="NC_009486.1"/>
</dbReference>
<feature type="domain" description="CBS" evidence="3">
    <location>
        <begin position="7"/>
        <end position="64"/>
    </location>
</feature>
<evidence type="ECO:0000256" key="2">
    <source>
        <dbReference type="PROSITE-ProRule" id="PRU00703"/>
    </source>
</evidence>
<dbReference type="Pfam" id="PF00571">
    <property type="entry name" value="CBS"/>
    <property type="match status" value="2"/>
</dbReference>
<dbReference type="Gene3D" id="3.10.580.10">
    <property type="entry name" value="CBS-domain"/>
    <property type="match status" value="1"/>
</dbReference>
<accession>A5IIV4</accession>
<dbReference type="PANTHER" id="PTHR43080">
    <property type="entry name" value="CBS DOMAIN-CONTAINING PROTEIN CBSX3, MITOCHONDRIAL"/>
    <property type="match status" value="1"/>
</dbReference>
<dbReference type="KEGG" id="tpt:Tpet_0098"/>
<dbReference type="HOGENOM" id="CLU_040681_9_0_0"/>
<dbReference type="InterPro" id="IPR046342">
    <property type="entry name" value="CBS_dom_sf"/>
</dbReference>
<evidence type="ECO:0000256" key="1">
    <source>
        <dbReference type="ARBA" id="ARBA00023122"/>
    </source>
</evidence>
<protein>
    <submittedName>
        <fullName evidence="4">CBS domain containing protein</fullName>
    </submittedName>
</protein>
<dbReference type="PROSITE" id="PS51371">
    <property type="entry name" value="CBS"/>
    <property type="match status" value="2"/>
</dbReference>
<organism evidence="4 5">
    <name type="scientific">Thermotoga petrophila (strain ATCC BAA-488 / DSM 13995 / JCM 10881 / RKU-1)</name>
    <dbReference type="NCBI Taxonomy" id="390874"/>
    <lineage>
        <taxon>Bacteria</taxon>
        <taxon>Thermotogati</taxon>
        <taxon>Thermotogota</taxon>
        <taxon>Thermotogae</taxon>
        <taxon>Thermotogales</taxon>
        <taxon>Thermotogaceae</taxon>
        <taxon>Thermotoga</taxon>
    </lineage>
</organism>
<gene>
    <name evidence="4" type="ordered locus">Tpet_0098</name>
</gene>
<dbReference type="SMART" id="SM00116">
    <property type="entry name" value="CBS"/>
    <property type="match status" value="2"/>
</dbReference>
<name>A5IIV4_THEP1</name>
<dbReference type="PANTHER" id="PTHR43080:SF2">
    <property type="entry name" value="CBS DOMAIN-CONTAINING PROTEIN"/>
    <property type="match status" value="1"/>
</dbReference>
<evidence type="ECO:0000259" key="3">
    <source>
        <dbReference type="PROSITE" id="PS51371"/>
    </source>
</evidence>
<dbReference type="AlphaFoldDB" id="A5IIV4"/>
<proteinExistence type="predicted"/>
<dbReference type="STRING" id="390874.Tpet_0098"/>
<feature type="domain" description="CBS" evidence="3">
    <location>
        <begin position="93"/>
        <end position="150"/>
    </location>
</feature>
<dbReference type="Proteomes" id="UP000006558">
    <property type="component" value="Chromosome"/>
</dbReference>
<dbReference type="InterPro" id="IPR000644">
    <property type="entry name" value="CBS_dom"/>
</dbReference>
<evidence type="ECO:0000313" key="5">
    <source>
        <dbReference type="Proteomes" id="UP000006558"/>
    </source>
</evidence>